<dbReference type="EMBL" id="GAMC01009134">
    <property type="protein sequence ID" value="JAB97421.1"/>
    <property type="molecule type" value="mRNA"/>
</dbReference>
<protein>
    <submittedName>
        <fullName evidence="2">Uncharacterized protein</fullName>
    </submittedName>
</protein>
<sequence length="138" mass="15464">MDYRYFLIAFILNVNPILSDSGDASYITQTVYGFLDFTTTIGNTVMVFSPQSAPPIEKIDIPTNIIETKPFVTKPSEDDGIKPTKSTNSDKVTTNKPVEKKNSKPTIVEAQKDTNTNDNNNNNKHKIEDINKVRRLAL</sequence>
<dbReference type="AlphaFoldDB" id="W8BVW2"/>
<reference evidence="2" key="1">
    <citation type="submission" date="2013-07" db="EMBL/GenBank/DDBJ databases">
        <authorList>
            <person name="Geib S."/>
        </authorList>
    </citation>
    <scope>NUCLEOTIDE SEQUENCE</scope>
</reference>
<feature type="compositionally biased region" description="Low complexity" evidence="1">
    <location>
        <begin position="113"/>
        <end position="122"/>
    </location>
</feature>
<feature type="region of interest" description="Disordered" evidence="1">
    <location>
        <begin position="70"/>
        <end position="127"/>
    </location>
</feature>
<dbReference type="PANTHER" id="PTHR39072:SF3">
    <property type="entry name" value="RE48511P"/>
    <property type="match status" value="1"/>
</dbReference>
<dbReference type="PANTHER" id="PTHR39072">
    <property type="entry name" value="RE48511P"/>
    <property type="match status" value="1"/>
</dbReference>
<name>W8BVW2_CERCA</name>
<organism evidence="2">
    <name type="scientific">Ceratitis capitata</name>
    <name type="common">Mediterranean fruit fly</name>
    <name type="synonym">Tephritis capitata</name>
    <dbReference type="NCBI Taxonomy" id="7213"/>
    <lineage>
        <taxon>Eukaryota</taxon>
        <taxon>Metazoa</taxon>
        <taxon>Ecdysozoa</taxon>
        <taxon>Arthropoda</taxon>
        <taxon>Hexapoda</taxon>
        <taxon>Insecta</taxon>
        <taxon>Pterygota</taxon>
        <taxon>Neoptera</taxon>
        <taxon>Endopterygota</taxon>
        <taxon>Diptera</taxon>
        <taxon>Brachycera</taxon>
        <taxon>Muscomorpha</taxon>
        <taxon>Tephritoidea</taxon>
        <taxon>Tephritidae</taxon>
        <taxon>Ceratitis</taxon>
        <taxon>Ceratitis</taxon>
    </lineage>
</organism>
<dbReference type="OrthoDB" id="6430068at2759"/>
<reference evidence="2" key="2">
    <citation type="journal article" date="2014" name="BMC Genomics">
        <title>A genomic perspective to assessing quality of mass-reared SIT flies used in Mediterranean fruit fly (Ceratitis capitata) eradication in California.</title>
        <authorList>
            <person name="Calla B."/>
            <person name="Hall B."/>
            <person name="Hou S."/>
            <person name="Geib S.M."/>
        </authorList>
    </citation>
    <scope>NUCLEOTIDE SEQUENCE</scope>
</reference>
<evidence type="ECO:0000256" key="1">
    <source>
        <dbReference type="SAM" id="MobiDB-lite"/>
    </source>
</evidence>
<evidence type="ECO:0000313" key="2">
    <source>
        <dbReference type="EMBL" id="JAB97421.1"/>
    </source>
</evidence>
<accession>W8BVW2</accession>
<feature type="compositionally biased region" description="Polar residues" evidence="1">
    <location>
        <begin position="84"/>
        <end position="96"/>
    </location>
</feature>
<proteinExistence type="evidence at transcript level"/>